<evidence type="ECO:0000256" key="2">
    <source>
        <dbReference type="ARBA" id="ARBA00022448"/>
    </source>
</evidence>
<evidence type="ECO:0000313" key="4">
    <source>
        <dbReference type="EMBL" id="VDP82114.1"/>
    </source>
</evidence>
<dbReference type="AlphaFoldDB" id="A0A183ALI6"/>
<reference evidence="6" key="1">
    <citation type="submission" date="2016-06" db="UniProtKB">
        <authorList>
            <consortium name="WormBaseParasite"/>
        </authorList>
    </citation>
    <scope>IDENTIFICATION</scope>
</reference>
<name>A0A183ALI6_9TREM</name>
<evidence type="ECO:0000256" key="1">
    <source>
        <dbReference type="ARBA" id="ARBA00006545"/>
    </source>
</evidence>
<reference evidence="4 5" key="2">
    <citation type="submission" date="2018-11" db="EMBL/GenBank/DDBJ databases">
        <authorList>
            <consortium name="Pathogen Informatics"/>
        </authorList>
    </citation>
    <scope>NUCLEOTIDE SEQUENCE [LARGE SCALE GENOMIC DNA]</scope>
    <source>
        <strain evidence="4 5">Egypt</strain>
    </source>
</reference>
<protein>
    <submittedName>
        <fullName evidence="6">Chorein_N domain-containing protein</fullName>
    </submittedName>
</protein>
<proteinExistence type="inferred from homology"/>
<gene>
    <name evidence="4" type="ORF">ECPE_LOCUS7821</name>
</gene>
<dbReference type="EMBL" id="UZAN01045129">
    <property type="protein sequence ID" value="VDP82114.1"/>
    <property type="molecule type" value="Genomic_DNA"/>
</dbReference>
<accession>A0A183ALI6</accession>
<dbReference type="Proteomes" id="UP000272942">
    <property type="component" value="Unassembled WGS sequence"/>
</dbReference>
<dbReference type="Pfam" id="PF12624">
    <property type="entry name" value="VPS13_N"/>
    <property type="match status" value="1"/>
</dbReference>
<keyword evidence="2" id="KW-0813">Transport</keyword>
<dbReference type="GO" id="GO:0006623">
    <property type="term" value="P:protein targeting to vacuole"/>
    <property type="evidence" value="ECO:0007669"/>
    <property type="project" value="TreeGrafter"/>
</dbReference>
<dbReference type="OrthoDB" id="428159at2759"/>
<evidence type="ECO:0000313" key="6">
    <source>
        <dbReference type="WBParaSite" id="ECPE_0000784001-mRNA-1"/>
    </source>
</evidence>
<sequence length="252" mass="28736">MVFESLIVDLINRYLGSYIETLNASQLKIGLLGGNAKLENLDIKANAFDDLNLPVKVLQGHIGLFFDIENSIKEKEYAREAKKKELRAIEEARTYNLCVPYHPKSDSFGEKLAAQIVKNLQIDIRNVHIRYEDNCSIPGQIFSLGITLIRKIQKLVSVIVSSCTIHKVYPLAVLCPISSTAMLHVHTRPEETDFTVPQLDLSVDFSEIDLNFSLHQYHDVTCFLDATDRIITQNKYRKYRPESPLRGNSPMW</sequence>
<dbReference type="PANTHER" id="PTHR16166">
    <property type="entry name" value="VACUOLAR PROTEIN SORTING-ASSOCIATED PROTEIN VPS13"/>
    <property type="match status" value="1"/>
</dbReference>
<dbReference type="WBParaSite" id="ECPE_0000784001-mRNA-1">
    <property type="protein sequence ID" value="ECPE_0000784001-mRNA-1"/>
    <property type="gene ID" value="ECPE_0000784001"/>
</dbReference>
<comment type="similarity">
    <text evidence="1">Belongs to the VPS13 family.</text>
</comment>
<dbReference type="InterPro" id="IPR026847">
    <property type="entry name" value="VPS13"/>
</dbReference>
<keyword evidence="5" id="KW-1185">Reference proteome</keyword>
<feature type="domain" description="Chorein N-terminal" evidence="3">
    <location>
        <begin position="2"/>
        <end position="63"/>
    </location>
</feature>
<dbReference type="InterPro" id="IPR026854">
    <property type="entry name" value="VPS13_N"/>
</dbReference>
<dbReference type="PANTHER" id="PTHR16166:SF93">
    <property type="entry name" value="INTERMEMBRANE LIPID TRANSFER PROTEIN VPS13"/>
    <property type="match status" value="1"/>
</dbReference>
<dbReference type="GO" id="GO:0045053">
    <property type="term" value="P:protein retention in Golgi apparatus"/>
    <property type="evidence" value="ECO:0007669"/>
    <property type="project" value="TreeGrafter"/>
</dbReference>
<evidence type="ECO:0000313" key="5">
    <source>
        <dbReference type="Proteomes" id="UP000272942"/>
    </source>
</evidence>
<organism evidence="6">
    <name type="scientific">Echinostoma caproni</name>
    <dbReference type="NCBI Taxonomy" id="27848"/>
    <lineage>
        <taxon>Eukaryota</taxon>
        <taxon>Metazoa</taxon>
        <taxon>Spiralia</taxon>
        <taxon>Lophotrochozoa</taxon>
        <taxon>Platyhelminthes</taxon>
        <taxon>Trematoda</taxon>
        <taxon>Digenea</taxon>
        <taxon>Plagiorchiida</taxon>
        <taxon>Echinostomata</taxon>
        <taxon>Echinostomatoidea</taxon>
        <taxon>Echinostomatidae</taxon>
        <taxon>Echinostoma</taxon>
    </lineage>
</organism>
<evidence type="ECO:0000259" key="3">
    <source>
        <dbReference type="Pfam" id="PF12624"/>
    </source>
</evidence>